<feature type="signal peptide" evidence="1">
    <location>
        <begin position="1"/>
        <end position="24"/>
    </location>
</feature>
<organism evidence="3 4">
    <name type="scientific">Mucilaginibacter jinjuensis</name>
    <dbReference type="NCBI Taxonomy" id="1176721"/>
    <lineage>
        <taxon>Bacteria</taxon>
        <taxon>Pseudomonadati</taxon>
        <taxon>Bacteroidota</taxon>
        <taxon>Sphingobacteriia</taxon>
        <taxon>Sphingobacteriales</taxon>
        <taxon>Sphingobacteriaceae</taxon>
        <taxon>Mucilaginibacter</taxon>
    </lineage>
</organism>
<dbReference type="PANTHER" id="PTHR43265:SF1">
    <property type="entry name" value="ESTERASE ESTD"/>
    <property type="match status" value="1"/>
</dbReference>
<reference evidence="3 4" key="1">
    <citation type="submission" date="2023-02" db="EMBL/GenBank/DDBJ databases">
        <title>Genome sequence of Mucilaginibacter jinjuensis strain KACC 16571.</title>
        <authorList>
            <person name="Kim S."/>
            <person name="Heo J."/>
            <person name="Kwon S.-W."/>
        </authorList>
    </citation>
    <scope>NUCLEOTIDE SEQUENCE [LARGE SCALE GENOMIC DNA]</scope>
    <source>
        <strain evidence="3 4">KACC 16571</strain>
    </source>
</reference>
<dbReference type="Gene3D" id="3.10.450.590">
    <property type="match status" value="1"/>
</dbReference>
<evidence type="ECO:0000313" key="4">
    <source>
        <dbReference type="Proteomes" id="UP001216139"/>
    </source>
</evidence>
<feature type="domain" description="Dienelactone hydrolase" evidence="2">
    <location>
        <begin position="192"/>
        <end position="287"/>
    </location>
</feature>
<dbReference type="PANTHER" id="PTHR43265">
    <property type="entry name" value="ESTERASE ESTD"/>
    <property type="match status" value="1"/>
</dbReference>
<dbReference type="Proteomes" id="UP001216139">
    <property type="component" value="Chromosome"/>
</dbReference>
<protein>
    <submittedName>
        <fullName evidence="3">Dienelactone hydrolase family protein</fullName>
    </submittedName>
</protein>
<keyword evidence="1" id="KW-0732">Signal</keyword>
<evidence type="ECO:0000313" key="3">
    <source>
        <dbReference type="EMBL" id="WCT13506.1"/>
    </source>
</evidence>
<evidence type="ECO:0000256" key="1">
    <source>
        <dbReference type="SAM" id="SignalP"/>
    </source>
</evidence>
<dbReference type="InterPro" id="IPR053145">
    <property type="entry name" value="AB_hydrolase_Est10"/>
</dbReference>
<name>A0ABY7TC02_9SPHI</name>
<dbReference type="Gene3D" id="3.40.50.1820">
    <property type="entry name" value="alpha/beta hydrolase"/>
    <property type="match status" value="1"/>
</dbReference>
<dbReference type="Pfam" id="PF01738">
    <property type="entry name" value="DLH"/>
    <property type="match status" value="1"/>
</dbReference>
<dbReference type="GO" id="GO:0016787">
    <property type="term" value="F:hydrolase activity"/>
    <property type="evidence" value="ECO:0007669"/>
    <property type="project" value="UniProtKB-KW"/>
</dbReference>
<evidence type="ECO:0000259" key="2">
    <source>
        <dbReference type="Pfam" id="PF01738"/>
    </source>
</evidence>
<dbReference type="RefSeq" id="WP_273631816.1">
    <property type="nucleotide sequence ID" value="NZ_CP117167.1"/>
</dbReference>
<proteinExistence type="predicted"/>
<dbReference type="SUPFAM" id="SSF53474">
    <property type="entry name" value="alpha/beta-Hydrolases"/>
    <property type="match status" value="1"/>
</dbReference>
<feature type="chain" id="PRO_5045701401" evidence="1">
    <location>
        <begin position="25"/>
        <end position="439"/>
    </location>
</feature>
<dbReference type="InterPro" id="IPR002925">
    <property type="entry name" value="Dienelactn_hydro"/>
</dbReference>
<accession>A0ABY7TC02</accession>
<gene>
    <name evidence="3" type="ORF">PQO05_06100</name>
</gene>
<keyword evidence="4" id="KW-1185">Reference proteome</keyword>
<dbReference type="EMBL" id="CP117167">
    <property type="protein sequence ID" value="WCT13506.1"/>
    <property type="molecule type" value="Genomic_DNA"/>
</dbReference>
<keyword evidence="3" id="KW-0378">Hydrolase</keyword>
<dbReference type="InterPro" id="IPR029058">
    <property type="entry name" value="AB_hydrolase_fold"/>
</dbReference>
<sequence>MITNVRPKCLKGKVTKLVYFPVFAVLFFQSAFGQSDFTKRDKNFLEALKKKDFVTAQTLTSANLNKQLGINGLKDAATQINKQIGELNSYDTTAISDSKNILRFVVHFEKADLIMQFANSESGIEGFFLLPLDQAYHYPTYEIKSKEKIEEIKLVLDTVNLPAILTLPNDSNVKHPAVVFIGGSGPTDYDETIGIIKPFKDISIALANCGIVSLRYDKQSKVYPERFKRNYTVQDEYEPDLKSALAYLETRPEVDKRRIFLIGHSLGATLVPMLIATNPNVKGGIMLEANAEPLHHIYLKQLRHLQSLNGTPSDSTIKAVAKDVDLLNHISASDSSLTLLGAKGSYWLSLKMYNPFKVINSLRAERFLIIQGGLDYQVDSDNLRIWQSKLKKGNTNFLFFSNLNHALVEGTKAMSPQEYYIPANVPIDLIQSICNWVLQ</sequence>